<dbReference type="HOGENOM" id="CLU_2871127_0_0_1"/>
<evidence type="ECO:0000313" key="1">
    <source>
        <dbReference type="EMBL" id="ERN19151.1"/>
    </source>
</evidence>
<organism evidence="1 2">
    <name type="scientific">Amborella trichopoda</name>
    <dbReference type="NCBI Taxonomy" id="13333"/>
    <lineage>
        <taxon>Eukaryota</taxon>
        <taxon>Viridiplantae</taxon>
        <taxon>Streptophyta</taxon>
        <taxon>Embryophyta</taxon>
        <taxon>Tracheophyta</taxon>
        <taxon>Spermatophyta</taxon>
        <taxon>Magnoliopsida</taxon>
        <taxon>Amborellales</taxon>
        <taxon>Amborellaceae</taxon>
        <taxon>Amborella</taxon>
    </lineage>
</organism>
<reference evidence="2" key="1">
    <citation type="journal article" date="2013" name="Science">
        <title>The Amborella genome and the evolution of flowering plants.</title>
        <authorList>
            <consortium name="Amborella Genome Project"/>
        </authorList>
    </citation>
    <scope>NUCLEOTIDE SEQUENCE [LARGE SCALE GENOMIC DNA]</scope>
</reference>
<evidence type="ECO:0008006" key="3">
    <source>
        <dbReference type="Google" id="ProtNLM"/>
    </source>
</evidence>
<protein>
    <recommendedName>
        <fullName evidence="3">Rx N-terminal domain-containing protein</fullName>
    </recommendedName>
</protein>
<keyword evidence="2" id="KW-1185">Reference proteome</keyword>
<accession>U5D0M6</accession>
<dbReference type="AlphaFoldDB" id="U5D0M6"/>
<evidence type="ECO:0000313" key="2">
    <source>
        <dbReference type="Proteomes" id="UP000017836"/>
    </source>
</evidence>
<dbReference type="Gene3D" id="3.80.10.10">
    <property type="entry name" value="Ribonuclease Inhibitor"/>
    <property type="match status" value="1"/>
</dbReference>
<dbReference type="Proteomes" id="UP000017836">
    <property type="component" value="Unassembled WGS sequence"/>
</dbReference>
<name>U5D0M6_AMBTC</name>
<dbReference type="InterPro" id="IPR032675">
    <property type="entry name" value="LRR_dom_sf"/>
</dbReference>
<dbReference type="EMBL" id="KI392075">
    <property type="protein sequence ID" value="ERN19151.1"/>
    <property type="molecule type" value="Genomic_DNA"/>
</dbReference>
<gene>
    <name evidence="1" type="ORF">AMTR_s00061p00163950</name>
</gene>
<proteinExistence type="predicted"/>
<dbReference type="Gramene" id="ERN19151">
    <property type="protein sequence ID" value="ERN19151"/>
    <property type="gene ID" value="AMTR_s00061p00163950"/>
</dbReference>
<sequence length="70" mass="7978">MPCLHSLQIGNCNKLKGFPQGFTHLTSLQILELKGMSDDLERNIQRVDGEDPCKLQQISEVWIDAQRLVK</sequence>